<dbReference type="AlphaFoldDB" id="A0A835MCE3"/>
<accession>A0A835MCE3</accession>
<gene>
    <name evidence="2" type="ORF">IFM89_002321</name>
</gene>
<feature type="region of interest" description="Disordered" evidence="1">
    <location>
        <begin position="69"/>
        <end position="153"/>
    </location>
</feature>
<feature type="compositionally biased region" description="Pro residues" evidence="1">
    <location>
        <begin position="133"/>
        <end position="148"/>
    </location>
</feature>
<dbReference type="Proteomes" id="UP000631114">
    <property type="component" value="Unassembled WGS sequence"/>
</dbReference>
<sequence>MSDTAMSINLVKKFIPLCSSTSCRNSYEVTPLSLRKKLHQINLTNVSNPYPYNFLVYELSDHPEFPRELPKLKLPPTPDEIPDIHPPQEFVPIPPDLIKPIPDKPRSIPDPKVPWPPMPGPKIPPEAPDVEPPRPPDVIPPPRQPEIIPPHRHLICHHHPRI</sequence>
<protein>
    <submittedName>
        <fullName evidence="2">Uncharacterized protein</fullName>
    </submittedName>
</protein>
<evidence type="ECO:0000256" key="1">
    <source>
        <dbReference type="SAM" id="MobiDB-lite"/>
    </source>
</evidence>
<reference evidence="2 3" key="1">
    <citation type="submission" date="2020-10" db="EMBL/GenBank/DDBJ databases">
        <title>The Coptis chinensis genome and diversification of protoberbering-type alkaloids.</title>
        <authorList>
            <person name="Wang B."/>
            <person name="Shu S."/>
            <person name="Song C."/>
            <person name="Liu Y."/>
        </authorList>
    </citation>
    <scope>NUCLEOTIDE SEQUENCE [LARGE SCALE GENOMIC DNA]</scope>
    <source>
        <strain evidence="2">HL-2020</strain>
        <tissue evidence="2">Leaf</tissue>
    </source>
</reference>
<organism evidence="2 3">
    <name type="scientific">Coptis chinensis</name>
    <dbReference type="NCBI Taxonomy" id="261450"/>
    <lineage>
        <taxon>Eukaryota</taxon>
        <taxon>Viridiplantae</taxon>
        <taxon>Streptophyta</taxon>
        <taxon>Embryophyta</taxon>
        <taxon>Tracheophyta</taxon>
        <taxon>Spermatophyta</taxon>
        <taxon>Magnoliopsida</taxon>
        <taxon>Ranunculales</taxon>
        <taxon>Ranunculaceae</taxon>
        <taxon>Coptidoideae</taxon>
        <taxon>Coptis</taxon>
    </lineage>
</organism>
<proteinExistence type="predicted"/>
<dbReference type="OrthoDB" id="1937679at2759"/>
<comment type="caution">
    <text evidence="2">The sequence shown here is derived from an EMBL/GenBank/DDBJ whole genome shotgun (WGS) entry which is preliminary data.</text>
</comment>
<name>A0A835MCE3_9MAGN</name>
<dbReference type="EMBL" id="JADFTS010000002">
    <property type="protein sequence ID" value="KAF9618626.1"/>
    <property type="molecule type" value="Genomic_DNA"/>
</dbReference>
<feature type="compositionally biased region" description="Pro residues" evidence="1">
    <location>
        <begin position="111"/>
        <end position="127"/>
    </location>
</feature>
<evidence type="ECO:0000313" key="3">
    <source>
        <dbReference type="Proteomes" id="UP000631114"/>
    </source>
</evidence>
<keyword evidence="3" id="KW-1185">Reference proteome</keyword>
<evidence type="ECO:0000313" key="2">
    <source>
        <dbReference type="EMBL" id="KAF9618626.1"/>
    </source>
</evidence>